<feature type="transmembrane region" description="Helical" evidence="1">
    <location>
        <begin position="141"/>
        <end position="162"/>
    </location>
</feature>
<keyword evidence="1" id="KW-1133">Transmembrane helix</keyword>
<proteinExistence type="predicted"/>
<comment type="caution">
    <text evidence="2">The sequence shown here is derived from an EMBL/GenBank/DDBJ whole genome shotgun (WGS) entry which is preliminary data.</text>
</comment>
<keyword evidence="1" id="KW-0812">Transmembrane</keyword>
<feature type="transmembrane region" description="Helical" evidence="1">
    <location>
        <begin position="71"/>
        <end position="96"/>
    </location>
</feature>
<name>A0ABT5NXZ6_9PSED</name>
<accession>A0ABT5NXZ6</accession>
<gene>
    <name evidence="2" type="ORF">M5G11_21320</name>
</gene>
<evidence type="ECO:0000256" key="1">
    <source>
        <dbReference type="SAM" id="Phobius"/>
    </source>
</evidence>
<keyword evidence="1" id="KW-0472">Membrane</keyword>
<keyword evidence="3" id="KW-1185">Reference proteome</keyword>
<dbReference type="RefSeq" id="WP_273913892.1">
    <property type="nucleotide sequence ID" value="NZ_JAMDGX010000113.1"/>
</dbReference>
<dbReference type="Proteomes" id="UP001148203">
    <property type="component" value="Unassembled WGS sequence"/>
</dbReference>
<evidence type="ECO:0000313" key="2">
    <source>
        <dbReference type="EMBL" id="MDD0993076.1"/>
    </source>
</evidence>
<dbReference type="InterPro" id="IPR021329">
    <property type="entry name" value="DUF2938"/>
</dbReference>
<feature type="transmembrane region" description="Helical" evidence="1">
    <location>
        <begin position="102"/>
        <end position="120"/>
    </location>
</feature>
<protein>
    <submittedName>
        <fullName evidence="2">DUF2938 domain-containing protein</fullName>
    </submittedName>
</protein>
<reference evidence="2 3" key="1">
    <citation type="submission" date="2022-05" db="EMBL/GenBank/DDBJ databases">
        <title>Novel Pseudomonas spp. Isolated from a Rainbow Trout Aquaculture Facility.</title>
        <authorList>
            <person name="Testerman T."/>
            <person name="Graf J."/>
        </authorList>
    </citation>
    <scope>NUCLEOTIDE SEQUENCE [LARGE SCALE GENOMIC DNA]</scope>
    <source>
        <strain evidence="2 3">ID681</strain>
    </source>
</reference>
<sequence length="165" mass="17596">MHTPLEFVTHSLLIGLLATALADLCAVFQKRVLGMQVANWAMVGRWFGYIAKGQWRHANIAQSAPIAGEGLIGWSAHYLTGVAYAALLLAISGMQWVANPTLLPALLVGIGTLVAPFFMMQPGMGLGVAASRTPKPNVARLRSFTAHSIFGLSLFAAAWLLALVQ</sequence>
<evidence type="ECO:0000313" key="3">
    <source>
        <dbReference type="Proteomes" id="UP001148203"/>
    </source>
</evidence>
<dbReference type="EMBL" id="JAMDGY010000077">
    <property type="protein sequence ID" value="MDD0993076.1"/>
    <property type="molecule type" value="Genomic_DNA"/>
</dbReference>
<dbReference type="Pfam" id="PF11158">
    <property type="entry name" value="DUF2938"/>
    <property type="match status" value="1"/>
</dbReference>
<organism evidence="2 3">
    <name type="scientific">Pseudomonas fontis</name>
    <dbReference type="NCBI Taxonomy" id="2942633"/>
    <lineage>
        <taxon>Bacteria</taxon>
        <taxon>Pseudomonadati</taxon>
        <taxon>Pseudomonadota</taxon>
        <taxon>Gammaproteobacteria</taxon>
        <taxon>Pseudomonadales</taxon>
        <taxon>Pseudomonadaceae</taxon>
        <taxon>Pseudomonas</taxon>
    </lineage>
</organism>